<comment type="caution">
    <text evidence="2">The sequence shown here is derived from an EMBL/GenBank/DDBJ whole genome shotgun (WGS) entry which is preliminary data.</text>
</comment>
<dbReference type="Proteomes" id="UP001283341">
    <property type="component" value="Unassembled WGS sequence"/>
</dbReference>
<feature type="compositionally biased region" description="Polar residues" evidence="1">
    <location>
        <begin position="1"/>
        <end position="10"/>
    </location>
</feature>
<feature type="compositionally biased region" description="Basic and acidic residues" evidence="1">
    <location>
        <begin position="746"/>
        <end position="767"/>
    </location>
</feature>
<feature type="compositionally biased region" description="Low complexity" evidence="1">
    <location>
        <begin position="768"/>
        <end position="781"/>
    </location>
</feature>
<dbReference type="EMBL" id="JAUEDM010000005">
    <property type="protein sequence ID" value="KAK3315772.1"/>
    <property type="molecule type" value="Genomic_DNA"/>
</dbReference>
<feature type="compositionally biased region" description="Low complexity" evidence="1">
    <location>
        <begin position="188"/>
        <end position="204"/>
    </location>
</feature>
<accession>A0AAE0HZK1</accession>
<gene>
    <name evidence="2" type="ORF">B0H66DRAFT_534042</name>
</gene>
<feature type="compositionally biased region" description="Polar residues" evidence="1">
    <location>
        <begin position="37"/>
        <end position="54"/>
    </location>
</feature>
<dbReference type="Pfam" id="PF12511">
    <property type="entry name" value="DUF3716"/>
    <property type="match status" value="1"/>
</dbReference>
<reference evidence="2" key="1">
    <citation type="journal article" date="2023" name="Mol. Phylogenet. Evol.">
        <title>Genome-scale phylogeny and comparative genomics of the fungal order Sordariales.</title>
        <authorList>
            <person name="Hensen N."/>
            <person name="Bonometti L."/>
            <person name="Westerberg I."/>
            <person name="Brannstrom I.O."/>
            <person name="Guillou S."/>
            <person name="Cros-Aarteil S."/>
            <person name="Calhoun S."/>
            <person name="Haridas S."/>
            <person name="Kuo A."/>
            <person name="Mondo S."/>
            <person name="Pangilinan J."/>
            <person name="Riley R."/>
            <person name="LaButti K."/>
            <person name="Andreopoulos B."/>
            <person name="Lipzen A."/>
            <person name="Chen C."/>
            <person name="Yan M."/>
            <person name="Daum C."/>
            <person name="Ng V."/>
            <person name="Clum A."/>
            <person name="Steindorff A."/>
            <person name="Ohm R.A."/>
            <person name="Martin F."/>
            <person name="Silar P."/>
            <person name="Natvig D.O."/>
            <person name="Lalanne C."/>
            <person name="Gautier V."/>
            <person name="Ament-Velasquez S.L."/>
            <person name="Kruys A."/>
            <person name="Hutchinson M.I."/>
            <person name="Powell A.J."/>
            <person name="Barry K."/>
            <person name="Miller A.N."/>
            <person name="Grigoriev I.V."/>
            <person name="Debuchy R."/>
            <person name="Gladieux P."/>
            <person name="Hiltunen Thoren M."/>
            <person name="Johannesson H."/>
        </authorList>
    </citation>
    <scope>NUCLEOTIDE SEQUENCE</scope>
    <source>
        <strain evidence="2">CBS 118394</strain>
    </source>
</reference>
<sequence length="1199" mass="129436">MGSSATQSDTPKPVGWHRWAAPQLPGPHPQPPATAGSTTGSDVNTTPGAQSTAKLASPTRPLFKMKRTGFVGQLRFSGGHTGPSTGPGPNPGPKAPGPTTNGASNAGAVSLSRPSTDPQSTVKHATPLAATARYRDPSTASPAQRLPSSTVKPAVPAVPTAKDTTPRPPQRPAPLQGNVARRSSNIKTFPNPTGSTPTGPTPNGVVKRKPSVERIVSDIEMVDTKTLRSPPVVRQPTIATPSAARTKTKDFDDRVYKTFLDEDGITYATCGALLPPGYQKSKDEDFPWICPVRSCRKMLPSLIGLGKHFCNSHRAMGFNDNMDGTLTDEGAWTDPERGDGKSYGGVAKPSMILSRGERSFAESPMVEPKLHYRAQEQLNSQNRALSQPKRGGPRRRTASDLPASTDHDSGDETTSDASLEDKLKQQTPRSTAVSAPVEIAGAIKMANPNRPYDVWPDVLTEEFGLQKNAYGMLIPDSYEKDMTVAGRPWICPGGHRGSYLNDNLDGTFSVLKNLDPKPARWSAEMRAVITSRGTDDQEPIVDPRRPIYNSPTNLVWVSALAEDNFDLNSTEANPEHEAAVTQHSRQSIGASSRQTPKVGSSIEVTAPDSSSPVRPTSSSIPDKGLEWATKDRRYTDWVGKWFLDPAFASFTDNPLVPDTRGLRARPQVICKSPLDMSREIMSDGLQTETGPRKSFYDKLNDNGDGTFSIVGSHRGTEAMVVSRNPIDPNAPMAETQLPDTFKARTETERQKAIEAKEQEQRRAEQQKSQRAAAPRASIAPSSDPDGLWWYICRHVNGQIAPSQNPGIRYLLSLPKVRDFKITRKLSAGIDTKQLAGIIVQLTGEEHGKQCTTCRRNAGGPFEGCVHLSATAHASVDLHQLLGSQVRACSNCLFMKVGNQCSVKSYLPPAEKSRVYSIPIEQMRVVNDSDPMDMTNDDLFSDVGTNRRRSSRLPITNGNDSGDDGEDDGEDDGGVVNPDVSMAPRTRSERLTSIETPSEPRSKMVTIKMPESLHRRISSPSASDLQRARQRKQKGRLGELPAARVDRTATVLDSQDSISSVEVMQESEDVQMEDWERTGDGQIPAGGGGTPSDGHSGNLAFSAAHLLSPNYHGGRTIQVVGNVTFQAMSIASGTAHKFAVDSTRTRICSLASGKVRVQVDGEAEFVIGAHGMFCLAPGKGCSVMNRAYVDAVLHVTALLG</sequence>
<dbReference type="AlphaFoldDB" id="A0AAE0HZK1"/>
<feature type="compositionally biased region" description="Pro residues" evidence="1">
    <location>
        <begin position="86"/>
        <end position="96"/>
    </location>
</feature>
<evidence type="ECO:0000313" key="2">
    <source>
        <dbReference type="EMBL" id="KAK3315772.1"/>
    </source>
</evidence>
<keyword evidence="3" id="KW-1185">Reference proteome</keyword>
<feature type="compositionally biased region" description="Polar residues" evidence="1">
    <location>
        <begin position="112"/>
        <end position="123"/>
    </location>
</feature>
<feature type="region of interest" description="Disordered" evidence="1">
    <location>
        <begin position="926"/>
        <end position="1041"/>
    </location>
</feature>
<feature type="region of interest" description="Disordered" evidence="1">
    <location>
        <begin position="329"/>
        <end position="349"/>
    </location>
</feature>
<evidence type="ECO:0000256" key="1">
    <source>
        <dbReference type="SAM" id="MobiDB-lite"/>
    </source>
</evidence>
<dbReference type="InterPro" id="IPR022190">
    <property type="entry name" value="DUF3716"/>
</dbReference>
<name>A0AAE0HZK1_9PEZI</name>
<protein>
    <submittedName>
        <fullName evidence="2">Uncharacterized protein</fullName>
    </submittedName>
</protein>
<evidence type="ECO:0000313" key="3">
    <source>
        <dbReference type="Proteomes" id="UP001283341"/>
    </source>
</evidence>
<feature type="region of interest" description="Disordered" evidence="1">
    <location>
        <begin position="1"/>
        <end position="207"/>
    </location>
</feature>
<feature type="compositionally biased region" description="Polar residues" evidence="1">
    <location>
        <begin position="138"/>
        <end position="151"/>
    </location>
</feature>
<feature type="region of interest" description="Disordered" evidence="1">
    <location>
        <begin position="379"/>
        <end position="435"/>
    </location>
</feature>
<reference evidence="2" key="2">
    <citation type="submission" date="2023-06" db="EMBL/GenBank/DDBJ databases">
        <authorList>
            <consortium name="Lawrence Berkeley National Laboratory"/>
            <person name="Haridas S."/>
            <person name="Hensen N."/>
            <person name="Bonometti L."/>
            <person name="Westerberg I."/>
            <person name="Brannstrom I.O."/>
            <person name="Guillou S."/>
            <person name="Cros-Aarteil S."/>
            <person name="Calhoun S."/>
            <person name="Kuo A."/>
            <person name="Mondo S."/>
            <person name="Pangilinan J."/>
            <person name="Riley R."/>
            <person name="Labutti K."/>
            <person name="Andreopoulos B."/>
            <person name="Lipzen A."/>
            <person name="Chen C."/>
            <person name="Yanf M."/>
            <person name="Daum C."/>
            <person name="Ng V."/>
            <person name="Clum A."/>
            <person name="Steindorff A."/>
            <person name="Ohm R."/>
            <person name="Martin F."/>
            <person name="Silar P."/>
            <person name="Natvig D."/>
            <person name="Lalanne C."/>
            <person name="Gautier V."/>
            <person name="Ament-Velasquez S.L."/>
            <person name="Kruys A."/>
            <person name="Hutchinson M.I."/>
            <person name="Powell A.J."/>
            <person name="Barry K."/>
            <person name="Miller A.N."/>
            <person name="Grigoriev I.V."/>
            <person name="Debuchy R."/>
            <person name="Gladieux P."/>
            <person name="Thoren M.H."/>
            <person name="Johannesson H."/>
        </authorList>
    </citation>
    <scope>NUCLEOTIDE SEQUENCE</scope>
    <source>
        <strain evidence="2">CBS 118394</strain>
    </source>
</reference>
<feature type="compositionally biased region" description="Low complexity" evidence="1">
    <location>
        <begin position="607"/>
        <end position="621"/>
    </location>
</feature>
<proteinExistence type="predicted"/>
<feature type="region of interest" description="Disordered" evidence="1">
    <location>
        <begin position="573"/>
        <end position="622"/>
    </location>
</feature>
<organism evidence="2 3">
    <name type="scientific">Apodospora peruviana</name>
    <dbReference type="NCBI Taxonomy" id="516989"/>
    <lineage>
        <taxon>Eukaryota</taxon>
        <taxon>Fungi</taxon>
        <taxon>Dikarya</taxon>
        <taxon>Ascomycota</taxon>
        <taxon>Pezizomycotina</taxon>
        <taxon>Sordariomycetes</taxon>
        <taxon>Sordariomycetidae</taxon>
        <taxon>Sordariales</taxon>
        <taxon>Lasiosphaeriaceae</taxon>
        <taxon>Apodospora</taxon>
    </lineage>
</organism>
<feature type="region of interest" description="Disordered" evidence="1">
    <location>
        <begin position="746"/>
        <end position="781"/>
    </location>
</feature>
<feature type="compositionally biased region" description="Acidic residues" evidence="1">
    <location>
        <begin position="960"/>
        <end position="972"/>
    </location>
</feature>
<feature type="compositionally biased region" description="Polar residues" evidence="1">
    <location>
        <begin position="581"/>
        <end position="598"/>
    </location>
</feature>
<feature type="compositionally biased region" description="Basic and acidic residues" evidence="1">
    <location>
        <begin position="985"/>
        <end position="1001"/>
    </location>
</feature>